<evidence type="ECO:0000313" key="3">
    <source>
        <dbReference type="EMBL" id="GFZ83590.1"/>
    </source>
</evidence>
<evidence type="ECO:0008006" key="5">
    <source>
        <dbReference type="Google" id="ProtNLM"/>
    </source>
</evidence>
<dbReference type="Gene3D" id="1.25.40.10">
    <property type="entry name" value="Tetratricopeptide repeat domain"/>
    <property type="match status" value="1"/>
</dbReference>
<feature type="chain" id="PRO_5038092006" description="Sel1 repeat family protein" evidence="2">
    <location>
        <begin position="27"/>
        <end position="228"/>
    </location>
</feature>
<dbReference type="PANTHER" id="PTHR11102:SF160">
    <property type="entry name" value="ERAD-ASSOCIATED E3 UBIQUITIN-PROTEIN LIGASE COMPONENT HRD3"/>
    <property type="match status" value="1"/>
</dbReference>
<keyword evidence="4" id="KW-1185">Reference proteome</keyword>
<name>A0A916QN73_9GAMM</name>
<feature type="signal peptide" evidence="2">
    <location>
        <begin position="1"/>
        <end position="26"/>
    </location>
</feature>
<evidence type="ECO:0000313" key="4">
    <source>
        <dbReference type="Proteomes" id="UP000627715"/>
    </source>
</evidence>
<dbReference type="InterPro" id="IPR050767">
    <property type="entry name" value="Sel1_AlgK"/>
</dbReference>
<dbReference type="InterPro" id="IPR006597">
    <property type="entry name" value="Sel1-like"/>
</dbReference>
<dbReference type="InterPro" id="IPR011990">
    <property type="entry name" value="TPR-like_helical_dom_sf"/>
</dbReference>
<reference evidence="3" key="2">
    <citation type="submission" date="2020-09" db="EMBL/GenBank/DDBJ databases">
        <authorList>
            <person name="Sun Q."/>
            <person name="Zhou Y."/>
        </authorList>
    </citation>
    <scope>NUCLEOTIDE SEQUENCE</scope>
    <source>
        <strain evidence="3">CGMCC 1.15425</strain>
    </source>
</reference>
<evidence type="ECO:0000256" key="1">
    <source>
        <dbReference type="SAM" id="MobiDB-lite"/>
    </source>
</evidence>
<proteinExistence type="predicted"/>
<sequence>MSHSKVWLGLAFLMLEAMAFSVPALAQQPVETPPPAQKVPEPAPAATVDNQTEQIPSAPEAPKRITLENLRQRAENGEAGAQFQLAHRYLNGEGVTADNFIALQWFARAAEQGNPNAQYNIAVMYLNGIGVIQDNAAAVDWFRQAADNGDAQAQFTLAIILFNGQYDVPQNVPQAYKWFTLAGSAGIREAAANAVLIQEMMPPEQVEMMQQEALKWIESYESRQTHSN</sequence>
<comment type="caution">
    <text evidence="3">The sequence shown here is derived from an EMBL/GenBank/DDBJ whole genome shotgun (WGS) entry which is preliminary data.</text>
</comment>
<dbReference type="RefSeq" id="WP_068810742.1">
    <property type="nucleotide sequence ID" value="NZ_BMIY01000014.1"/>
</dbReference>
<keyword evidence="2" id="KW-0732">Signal</keyword>
<dbReference type="SMART" id="SM00671">
    <property type="entry name" value="SEL1"/>
    <property type="match status" value="3"/>
</dbReference>
<protein>
    <recommendedName>
        <fullName evidence="5">Sel1 repeat family protein</fullName>
    </recommendedName>
</protein>
<gene>
    <name evidence="3" type="ORF">GCM10011403_29070</name>
</gene>
<dbReference type="PANTHER" id="PTHR11102">
    <property type="entry name" value="SEL-1-LIKE PROTEIN"/>
    <property type="match status" value="1"/>
</dbReference>
<accession>A0A916QN73</accession>
<dbReference type="AlphaFoldDB" id="A0A916QN73"/>
<organism evidence="3 4">
    <name type="scientific">Pseudohongiella nitratireducens</name>
    <dbReference type="NCBI Taxonomy" id="1768907"/>
    <lineage>
        <taxon>Bacteria</taxon>
        <taxon>Pseudomonadati</taxon>
        <taxon>Pseudomonadota</taxon>
        <taxon>Gammaproteobacteria</taxon>
        <taxon>Pseudomonadales</taxon>
        <taxon>Pseudohongiellaceae</taxon>
        <taxon>Pseudohongiella</taxon>
    </lineage>
</organism>
<dbReference type="SUPFAM" id="SSF81901">
    <property type="entry name" value="HCP-like"/>
    <property type="match status" value="1"/>
</dbReference>
<feature type="region of interest" description="Disordered" evidence="1">
    <location>
        <begin position="29"/>
        <end position="59"/>
    </location>
</feature>
<dbReference type="Pfam" id="PF08238">
    <property type="entry name" value="Sel1"/>
    <property type="match status" value="3"/>
</dbReference>
<dbReference type="Proteomes" id="UP000627715">
    <property type="component" value="Unassembled WGS sequence"/>
</dbReference>
<dbReference type="EMBL" id="BMIY01000014">
    <property type="protein sequence ID" value="GFZ83590.1"/>
    <property type="molecule type" value="Genomic_DNA"/>
</dbReference>
<evidence type="ECO:0000256" key="2">
    <source>
        <dbReference type="SAM" id="SignalP"/>
    </source>
</evidence>
<reference evidence="3" key="1">
    <citation type="journal article" date="2014" name="Int. J. Syst. Evol. Microbiol.">
        <title>Complete genome sequence of Corynebacterium casei LMG S-19264T (=DSM 44701T), isolated from a smear-ripened cheese.</title>
        <authorList>
            <consortium name="US DOE Joint Genome Institute (JGI-PGF)"/>
            <person name="Walter F."/>
            <person name="Albersmeier A."/>
            <person name="Kalinowski J."/>
            <person name="Ruckert C."/>
        </authorList>
    </citation>
    <scope>NUCLEOTIDE SEQUENCE</scope>
    <source>
        <strain evidence="3">CGMCC 1.15425</strain>
    </source>
</reference>
<feature type="compositionally biased region" description="Pro residues" evidence="1">
    <location>
        <begin position="31"/>
        <end position="43"/>
    </location>
</feature>